<dbReference type="EMBL" id="UINC01041388">
    <property type="protein sequence ID" value="SVB42589.1"/>
    <property type="molecule type" value="Genomic_DNA"/>
</dbReference>
<accession>A0A382DWS4</accession>
<proteinExistence type="predicted"/>
<dbReference type="AlphaFoldDB" id="A0A382DWS4"/>
<name>A0A382DWS4_9ZZZZ</name>
<reference evidence="1" key="1">
    <citation type="submission" date="2018-05" db="EMBL/GenBank/DDBJ databases">
        <authorList>
            <person name="Lanie J.A."/>
            <person name="Ng W.-L."/>
            <person name="Kazmierczak K.M."/>
            <person name="Andrzejewski T.M."/>
            <person name="Davidsen T.M."/>
            <person name="Wayne K.J."/>
            <person name="Tettelin H."/>
            <person name="Glass J.I."/>
            <person name="Rusch D."/>
            <person name="Podicherti R."/>
            <person name="Tsui H.-C.T."/>
            <person name="Winkler M.E."/>
        </authorList>
    </citation>
    <scope>NUCLEOTIDE SEQUENCE</scope>
</reference>
<gene>
    <name evidence="1" type="ORF">METZ01_LOCUS195443</name>
</gene>
<sequence>MPRLMKLSAVFFSEPATDSRIVYPNIEFEAGD</sequence>
<organism evidence="1">
    <name type="scientific">marine metagenome</name>
    <dbReference type="NCBI Taxonomy" id="408172"/>
    <lineage>
        <taxon>unclassified sequences</taxon>
        <taxon>metagenomes</taxon>
        <taxon>ecological metagenomes</taxon>
    </lineage>
</organism>
<evidence type="ECO:0000313" key="1">
    <source>
        <dbReference type="EMBL" id="SVB42589.1"/>
    </source>
</evidence>
<protein>
    <submittedName>
        <fullName evidence="1">Uncharacterized protein</fullName>
    </submittedName>
</protein>